<comment type="caution">
    <text evidence="2">The sequence shown here is derived from an EMBL/GenBank/DDBJ whole genome shotgun (WGS) entry which is preliminary data.</text>
</comment>
<keyword evidence="1" id="KW-1133">Transmembrane helix</keyword>
<reference evidence="2 3" key="1">
    <citation type="journal article" date="2012" name="BMC Genomics">
        <title>Tools to kill: Genome of one of the most destructive plant pathogenic fungi Macrophomina phaseolina.</title>
        <authorList>
            <person name="Islam M.S."/>
            <person name="Haque M.S."/>
            <person name="Islam M.M."/>
            <person name="Emdad E.M."/>
            <person name="Halim A."/>
            <person name="Hossen Q.M.M."/>
            <person name="Hossain M.Z."/>
            <person name="Ahmed B."/>
            <person name="Rahim S."/>
            <person name="Rahman M.S."/>
            <person name="Alam M.M."/>
            <person name="Hou S."/>
            <person name="Wan X."/>
            <person name="Saito J.A."/>
            <person name="Alam M."/>
        </authorList>
    </citation>
    <scope>NUCLEOTIDE SEQUENCE [LARGE SCALE GENOMIC DNA]</scope>
    <source>
        <strain evidence="2 3">MS6</strain>
    </source>
</reference>
<feature type="transmembrane region" description="Helical" evidence="1">
    <location>
        <begin position="12"/>
        <end position="32"/>
    </location>
</feature>
<organism evidence="2 3">
    <name type="scientific">Macrophomina phaseolina (strain MS6)</name>
    <name type="common">Charcoal rot fungus</name>
    <dbReference type="NCBI Taxonomy" id="1126212"/>
    <lineage>
        <taxon>Eukaryota</taxon>
        <taxon>Fungi</taxon>
        <taxon>Dikarya</taxon>
        <taxon>Ascomycota</taxon>
        <taxon>Pezizomycotina</taxon>
        <taxon>Dothideomycetes</taxon>
        <taxon>Dothideomycetes incertae sedis</taxon>
        <taxon>Botryosphaeriales</taxon>
        <taxon>Botryosphaeriaceae</taxon>
        <taxon>Macrophomina</taxon>
    </lineage>
</organism>
<gene>
    <name evidence="2" type="ORF">MPH_10442</name>
</gene>
<dbReference type="AlphaFoldDB" id="K2S6D5"/>
<keyword evidence="1" id="KW-0472">Membrane</keyword>
<dbReference type="InParanoid" id="K2S6D5"/>
<name>K2S6D5_MACPH</name>
<evidence type="ECO:0000313" key="2">
    <source>
        <dbReference type="EMBL" id="EKG12325.1"/>
    </source>
</evidence>
<dbReference type="HOGENOM" id="CLU_2386598_0_0_1"/>
<dbReference type="VEuPathDB" id="FungiDB:MPH_10442"/>
<sequence>MSHYTARSPLGLALPAAATLCKAFLFYAIHALSDRATVSHYREVTTEASYRSFLKSDLLPMRKLDYHLSDIAGYLFHTAAYHRGLNKNTPTPLL</sequence>
<protein>
    <submittedName>
        <fullName evidence="2">Uncharacterized protein</fullName>
    </submittedName>
</protein>
<proteinExistence type="predicted"/>
<dbReference type="Proteomes" id="UP000007129">
    <property type="component" value="Unassembled WGS sequence"/>
</dbReference>
<evidence type="ECO:0000256" key="1">
    <source>
        <dbReference type="SAM" id="Phobius"/>
    </source>
</evidence>
<accession>K2S6D5</accession>
<evidence type="ECO:0000313" key="3">
    <source>
        <dbReference type="Proteomes" id="UP000007129"/>
    </source>
</evidence>
<keyword evidence="1" id="KW-0812">Transmembrane</keyword>
<dbReference type="EMBL" id="AHHD01000451">
    <property type="protein sequence ID" value="EKG12325.1"/>
    <property type="molecule type" value="Genomic_DNA"/>
</dbReference>